<gene>
    <name evidence="1" type="ORF">BC936DRAFT_149845</name>
</gene>
<protein>
    <submittedName>
        <fullName evidence="1">Uncharacterized protein</fullName>
    </submittedName>
</protein>
<accession>A0A433D015</accession>
<dbReference type="AlphaFoldDB" id="A0A433D015"/>
<name>A0A433D015_9FUNG</name>
<dbReference type="OrthoDB" id="411646at2759"/>
<dbReference type="EMBL" id="RBNI01009413">
    <property type="protein sequence ID" value="RUP44170.1"/>
    <property type="molecule type" value="Genomic_DNA"/>
</dbReference>
<proteinExistence type="predicted"/>
<reference evidence="1 2" key="1">
    <citation type="journal article" date="2018" name="New Phytol.">
        <title>Phylogenomics of Endogonaceae and evolution of mycorrhizas within Mucoromycota.</title>
        <authorList>
            <person name="Chang Y."/>
            <person name="Desiro A."/>
            <person name="Na H."/>
            <person name="Sandor L."/>
            <person name="Lipzen A."/>
            <person name="Clum A."/>
            <person name="Barry K."/>
            <person name="Grigoriev I.V."/>
            <person name="Martin F.M."/>
            <person name="Stajich J.E."/>
            <person name="Smith M.E."/>
            <person name="Bonito G."/>
            <person name="Spatafora J.W."/>
        </authorList>
    </citation>
    <scope>NUCLEOTIDE SEQUENCE [LARGE SCALE GENOMIC DNA]</scope>
    <source>
        <strain evidence="1 2">GMNB39</strain>
    </source>
</reference>
<evidence type="ECO:0000313" key="2">
    <source>
        <dbReference type="Proteomes" id="UP000268093"/>
    </source>
</evidence>
<keyword evidence="2" id="KW-1185">Reference proteome</keyword>
<sequence length="95" mass="11127">MQRTPDQYVPLISPVREFSSDLEFLKSFPENAAALHELETMINEFVETYIYVRGWATSTVEKIQNIYQKVKKVLIGFRNLNVLACLGDRELWEIM</sequence>
<evidence type="ECO:0000313" key="1">
    <source>
        <dbReference type="EMBL" id="RUP44170.1"/>
    </source>
</evidence>
<dbReference type="Proteomes" id="UP000268093">
    <property type="component" value="Unassembled WGS sequence"/>
</dbReference>
<comment type="caution">
    <text evidence="1">The sequence shown here is derived from an EMBL/GenBank/DDBJ whole genome shotgun (WGS) entry which is preliminary data.</text>
</comment>
<organism evidence="1 2">
    <name type="scientific">Jimgerdemannia flammicorona</name>
    <dbReference type="NCBI Taxonomy" id="994334"/>
    <lineage>
        <taxon>Eukaryota</taxon>
        <taxon>Fungi</taxon>
        <taxon>Fungi incertae sedis</taxon>
        <taxon>Mucoromycota</taxon>
        <taxon>Mucoromycotina</taxon>
        <taxon>Endogonomycetes</taxon>
        <taxon>Endogonales</taxon>
        <taxon>Endogonaceae</taxon>
        <taxon>Jimgerdemannia</taxon>
    </lineage>
</organism>